<dbReference type="InterPro" id="IPR001846">
    <property type="entry name" value="VWF_type-D"/>
</dbReference>
<reference evidence="16" key="2">
    <citation type="submission" date="2025-08" db="UniProtKB">
        <authorList>
            <consortium name="Ensembl"/>
        </authorList>
    </citation>
    <scope>IDENTIFICATION</scope>
    <source>
        <strain evidence="16">Brown Norway</strain>
    </source>
</reference>
<feature type="region of interest" description="Disordered" evidence="9">
    <location>
        <begin position="755"/>
        <end position="776"/>
    </location>
</feature>
<dbReference type="InterPro" id="IPR014853">
    <property type="entry name" value="VWF/SSPO/ZAN-like_Cys-rich_dom"/>
</dbReference>
<comment type="subcellular location">
    <subcellularLocation>
        <location evidence="1">Cell membrane</location>
    </subcellularLocation>
</comment>
<dbReference type="PROSITE" id="PS00740">
    <property type="entry name" value="MAM_1"/>
    <property type="match status" value="1"/>
</dbReference>
<dbReference type="InterPro" id="IPR003645">
    <property type="entry name" value="Fol_N"/>
</dbReference>
<evidence type="ECO:0000256" key="8">
    <source>
        <dbReference type="PROSITE-ProRule" id="PRU00076"/>
    </source>
</evidence>
<dbReference type="InterPro" id="IPR000742">
    <property type="entry name" value="EGF"/>
</dbReference>
<evidence type="ECO:0000313" key="17">
    <source>
        <dbReference type="Proteomes" id="UP000002494"/>
    </source>
</evidence>
<feature type="domain" description="VWFD" evidence="15">
    <location>
        <begin position="2090"/>
        <end position="2267"/>
    </location>
</feature>
<dbReference type="InterPro" id="IPR052749">
    <property type="entry name" value="Alpha-tectorin"/>
</dbReference>
<evidence type="ECO:0000259" key="14">
    <source>
        <dbReference type="PROSITE" id="PS50184"/>
    </source>
</evidence>
<evidence type="ECO:0000256" key="1">
    <source>
        <dbReference type="ARBA" id="ARBA00004236"/>
    </source>
</evidence>
<evidence type="ECO:0000256" key="6">
    <source>
        <dbReference type="ARBA" id="ARBA00023157"/>
    </source>
</evidence>
<dbReference type="SUPFAM" id="SSF57567">
    <property type="entry name" value="Serine protease inhibitors"/>
    <property type="match status" value="25"/>
</dbReference>
<dbReference type="GeneID" id="304379"/>
<keyword evidence="5 10" id="KW-0472">Membrane</keyword>
<dbReference type="InterPro" id="IPR001007">
    <property type="entry name" value="VWF_dom"/>
</dbReference>
<feature type="domain" description="VWFD" evidence="15">
    <location>
        <begin position="5681"/>
        <end position="5856"/>
    </location>
</feature>
<gene>
    <name evidence="16 18" type="primary">Zan</name>
</gene>
<dbReference type="PROSITE" id="PS51233">
    <property type="entry name" value="VWFD"/>
    <property type="match status" value="4"/>
</dbReference>
<dbReference type="SMART" id="SM00274">
    <property type="entry name" value="FOLN"/>
    <property type="match status" value="21"/>
</dbReference>
<feature type="domain" description="VWFD" evidence="15">
    <location>
        <begin position="2474"/>
        <end position="2654"/>
    </location>
</feature>
<dbReference type="Pfam" id="PF00629">
    <property type="entry name" value="MAM"/>
    <property type="match status" value="3"/>
</dbReference>
<dbReference type="SUPFAM" id="SSF57603">
    <property type="entry name" value="FnI-like domain"/>
    <property type="match status" value="1"/>
</dbReference>
<dbReference type="Pfam" id="PF00094">
    <property type="entry name" value="VWD"/>
    <property type="match status" value="4"/>
</dbReference>
<keyword evidence="4" id="KW-0677">Repeat</keyword>
<keyword evidence="8" id="KW-0245">EGF-like domain</keyword>
<keyword evidence="2" id="KW-1003">Cell membrane</keyword>
<dbReference type="PROSITE" id="PS00022">
    <property type="entry name" value="EGF_1"/>
    <property type="match status" value="1"/>
</dbReference>
<keyword evidence="6 8" id="KW-1015">Disulfide bond</keyword>
<feature type="domain" description="MAM" evidence="13">
    <location>
        <begin position="63"/>
        <end position="228"/>
    </location>
</feature>
<evidence type="ECO:0000259" key="13">
    <source>
        <dbReference type="PROSITE" id="PS50060"/>
    </source>
</evidence>
<accession>A0A8I6G404</accession>
<evidence type="ECO:0000256" key="7">
    <source>
        <dbReference type="ARBA" id="ARBA00023180"/>
    </source>
</evidence>
<dbReference type="SMART" id="SM00832">
    <property type="entry name" value="C8"/>
    <property type="match status" value="4"/>
</dbReference>
<dbReference type="SUPFAM" id="SSF49899">
    <property type="entry name" value="Concanavalin A-like lectins/glucanases"/>
    <property type="match status" value="3"/>
</dbReference>
<feature type="transmembrane region" description="Helical" evidence="10">
    <location>
        <begin position="6129"/>
        <end position="6155"/>
    </location>
</feature>
<feature type="compositionally biased region" description="Low complexity" evidence="9">
    <location>
        <begin position="762"/>
        <end position="776"/>
    </location>
</feature>
<feature type="domain" description="VWFC" evidence="14">
    <location>
        <begin position="4428"/>
        <end position="4489"/>
    </location>
</feature>
<evidence type="ECO:0000256" key="3">
    <source>
        <dbReference type="ARBA" id="ARBA00022729"/>
    </source>
</evidence>
<dbReference type="Gene3D" id="2.10.25.10">
    <property type="entry name" value="Laminin"/>
    <property type="match status" value="23"/>
</dbReference>
<feature type="disulfide bond" evidence="8">
    <location>
        <begin position="6103"/>
        <end position="6112"/>
    </location>
</feature>
<comment type="caution">
    <text evidence="8">Lacks conserved residue(s) required for the propagation of feature annotation.</text>
</comment>
<dbReference type="SMART" id="SM00216">
    <property type="entry name" value="VWD"/>
    <property type="match status" value="4"/>
</dbReference>
<dbReference type="PROSITE" id="PS01186">
    <property type="entry name" value="EGF_2"/>
    <property type="match status" value="1"/>
</dbReference>
<name>A0A8I6G404_RAT</name>
<dbReference type="GO" id="GO:0005886">
    <property type="term" value="C:plasma membrane"/>
    <property type="evidence" value="ECO:0007669"/>
    <property type="project" value="UniProtKB-SubCell"/>
</dbReference>
<proteinExistence type="predicted"/>
<feature type="domain" description="MAM" evidence="13">
    <location>
        <begin position="395"/>
        <end position="560"/>
    </location>
</feature>
<reference evidence="16" key="1">
    <citation type="submission" date="2024-01" db="EMBL/GenBank/DDBJ databases">
        <title>GRCr8: a new rat reference genome assembly contstructed from accurate long reads and long range scaffolding.</title>
        <authorList>
            <person name="Doris P.A."/>
            <person name="Kalbfleisch T."/>
            <person name="Li K."/>
            <person name="Howe K."/>
            <person name="Wood J."/>
        </authorList>
    </citation>
    <scope>NUCLEOTIDE SEQUENCE [LARGE SCALE GENOMIC DNA]</scope>
    <source>
        <strain evidence="16">Brown Norway</strain>
    </source>
</reference>
<dbReference type="RGD" id="1305044">
    <property type="gene designation" value="Zan"/>
</dbReference>
<evidence type="ECO:0000256" key="11">
    <source>
        <dbReference type="SAM" id="SignalP"/>
    </source>
</evidence>
<dbReference type="Proteomes" id="UP000002494">
    <property type="component" value="Chromosome 12"/>
</dbReference>
<evidence type="ECO:0000259" key="15">
    <source>
        <dbReference type="PROSITE" id="PS51233"/>
    </source>
</evidence>
<dbReference type="InterPro" id="IPR036084">
    <property type="entry name" value="Ser_inhib-like_sf"/>
</dbReference>
<dbReference type="Pfam" id="PF01826">
    <property type="entry name" value="TIL"/>
    <property type="match status" value="25"/>
</dbReference>
<dbReference type="PANTHER" id="PTHR46160:SF9">
    <property type="entry name" value="PROTEIN PRY2-RELATED"/>
    <property type="match status" value="1"/>
</dbReference>
<feature type="domain" description="EGF-like" evidence="12">
    <location>
        <begin position="6077"/>
        <end position="6113"/>
    </location>
</feature>
<evidence type="ECO:0000313" key="18">
    <source>
        <dbReference type="RGD" id="1305044"/>
    </source>
</evidence>
<dbReference type="OMA" id="QLCICEG"/>
<evidence type="ECO:0000313" key="16">
    <source>
        <dbReference type="Ensembl" id="ENSRNOP00000078864.2"/>
    </source>
</evidence>
<sequence length="6192" mass="666761">MVLIPAFGGPPLRSPMAPPVWTLMLLLVGAAWGQDQVPSPVWRPNSPDPELMVHTPREDYILSKCDFEDNSRPFCDWSQMSQDDGDWVRTTGPSLTGTSGPPGGYPNGEGYYLHMDPKTFPRGGVARLRSPDIWEQGPLCVHFAFHMFGLSWGAQLRLLLIRGRKHHRPYMLWKHVNTQSPSWMPTTVTVPADHDIPSWLMFEGVRGNTAYLDISLDGLSIQRGTCNRICMSQMCTFDTLNDLCGWSWVPTATGAKWTQKKGATGTLGVGPDEDFSNPSSGYYMLLDSTNARPGQKAVLLSPLSHSSGCLTLSFYYIMHGQGHDEGLFVYATFLGNIRKHSLFSGHPGPDWQAVSVNYTGQGQIQFMVVGVFGNNPEPAIAVDAISIAPCGESFPQCDFEDRNHPFCDWSQMYGDIGHWSWGSKSVPTPISGSPREFPYGGGHYIFFDSVKLSQEGQSARLVSPPFCAPGDICVEFSYHMYGLGKGTTLKLLLGSPAGSSPIPLWNRVGSQSSGWLNSSVTIPKGHQQPMQLFIEATRGTSTAFVVALNFILISHGPCRVLLQTEIPPSPLFPPAGPAVLTVPVLPTEEHTTPTEATTVPIEIATTPMEEITIPTEAATVPIRETIIPTEVTAIPTEVTTPTGEVVTDHMGVTYVSPEETSIPTTMIIPAEATTVSSEEITLATEAITVPTEMVIVSIELGGVTIVVTNIPPAETIPTEVTTVSPEETALLTEVTTVLPEETTVPTEATAVHMEATSVSPQETSVPPEETIPTEVTTVSPEETALLTEVTTVLPEETTVPTEATAVHMEATSVSPQETSVPPEETIPTEVTTVPPEEFILPTEVTTVPTEVTNVLPEDTTVPTEVTTVHMEATNVSPGEISVSPEETTATEVTTISPEEAILPTKVIILPIEEIAVPTEVTIVPTEVTIVPTGETTLPTEVATVPTEVTAVHMEATNVSPEETIHPEETIATDVTTLPTEVATVPTEVTAVHMETTNVSPEETIHPEETIATDVTTLPTEVATVPTEVTAVHMEATNVSPEETIHPEETIATDVTTLPTEVATVPTEVTAVHMEATNVSPEETIHPEETIATDVTTLPTEVATVPTEVTAVHMEATNVSPEETIHPEETIATDVTTLPTEVATVPTEVTAVHMEATNVSPEETIHPEETIATDVTTLPTEVATVPTEVTAVHMEATNVSPEETIHPEETIATDVTTLPTEVATVPTEVTAVHMEATNVSPEETIHPEETIATDVTTLPTEVATVPTEVTAVHMEATNVSPEETIHPEETIATDVTTLPTEVATVPTEVTAVHMEATNVSPEETIHPEEPIATDVTTLPTEVATVPTEVTAVHMEATNVSPEETIHPEETIATDVTTLPTEVATVPTEVTAVHMEATNVSPEETIHPEETIATDVTTVSPEETIATDVTTVYPEVTILLTGVATVPIEVPTVFTEVTTVPIGETTLPTEVPTVLTKVTTVPTEVTTVPTGETTLPTEVTTVTTGKTALPTEVPTVLTEVTGVHTEVTNISPEETSVPPEEIIPTEVTTLSPEETMFPTEVPTVLTEVTTVPTEVTTVLTKETTFPTAMPTVSTEVTNVSPEETSVPHEETIPTEITTVSPEEMVLPTEVTTVPIEVTTVPTEVLTVLTGKITIPTDITIVSTEVTGVHTDMTNVSPEETSIPPEEIIPTEVITFSLEETMFPTEVPTVSTEVAGVHTEVTTPPPEETTIPTEVTIVPPVSIPPEETTTPTEVSTTPPEETTIPTEVTTLLPVSIPPEETTIPTEVTTPPPVSIPPEETTTPTEVSTTPPEETTIPTEVTTVPPVIISPEETTTPTEVTTPPPEETTIPTEVTTVPPVSISPEETTTPTEVTTPPPEETTIPTEVTTVPPVSVPPEETTVHTEVTTVPTEGTTVPPEKTTIPSEETTVSTPETIFLTKQSTVIQTSTACRPPCPSPTLMPIGPSLLKPPVVSVIGMAPTTVNCPPNAHFELCACPASCENPKPSCQYPCIPGCICNPGFLFSNNQCINESSCNCPYDHKYYKPGEEWFSPNCTERCRCLPGSLMECQISQCGTHTICQLKSGQYQCEPYGGATCLVYGDLHFVTFDERHIGFTGTCTYILTETCSNSTDPFFRITASTQERGVDGVSSLGKVFITLQEMTITMDRGRHTLIGDQEVTLPAIPSDGIYVGLSGRFVELKTTFGLRVRWDGDQQLFVTVSSTYSGKLCGFCGNYDGDSSNDNLKSDGMMAYDSEELGQSWQVEKEEDEECLKKKIPPSCDPALVTTMLGPELCGQLVNPSGPFEACLLHLKASSFLDNCVTDMCSFQGLQQKLCAHMSAMTATCQDAGYPVKAWRGPEMCPLVCPKNSRYSLCANPCPDTCHPGSATQTCSDDCVEACECSPGFILSGFECVPASECGCISLQGRYFKVQEQWFNPDCKEICICESHNNIRCKPWKCKAQETCGHKNGILGCHAQGTATCIASGDPHYLTFDGALHHFMGTCTYVLTQPCWPKSQDNNFVVSATNEIRGGNMEVSYVKAVHVQVFDLKISLFKGQKVMVNNQRVVLPVWPSKGRVTIRMSGIFVLLYTNFGLQVRYDGRHLVEVTVPSSYTGSLCGLCGNYNNNSLDDNLRADMKPAVNSLLLGAAWKILEASDPGCFIVGVKASSCQESNVDDTWTRKCAVLMNPVGPFSNCHEVVPPQASFSSCVYDQCGTNGDDLTFCRSLQAYASLCAQAGQVITWRNSSFCPLRCPPRSNYSPCANSCPATCLTLSIPKDCPTLPCVEGCECERGHILSGTTCVPLRECGCSDQDGSYHLLGESWYTEKTCTTLCTCSVPSNITCSPTSCKANHVCLRQDGLLRCAAEVGECHISEDSQIVSFDDHSHPIQEACTYILVKVCHPSMNLPFFTISAKIDMIANSHETFRAYQLYIDIFNFHITLQKNHLVLISLINDSMITLPATTQIPGLSVMTEGVYTIVTIKDEILVKFESNNFLVIKIPATSNGKVCGVCGNFNGEEEDELMTPSDELAENEQEFMESWKDKNIDPNCQKIEEQSVHVEQQEVMHGKCRPIDFEQAQANCQTALQSPAWAHCSSRVPTKPFLLKCMNSFCEFGELFRALCDSLQSFEDSCRNQGLEPPIWRNSSFCPLECPAHSHYTNCLPSCLPSCLDPDSRCEGSGHKVPATCKEGCICQPDYVLNNDKCVLKSQCGCRDGKGVFTPEGKNWISNSCTQNCVCIGGTIECQNFQCPLGAQCRDNEDGSSTCVKISVQCPVHSIYTKCLPPCPPTCSNPDGHCEATSPDIPAICREGCLCQTGFVSDNDKCVPATECACKDTQRGFILAGKTWISEDCTQSCTCVKGTLRCRDFHCPSGTYCRNSTCVKIFLQCPAHSQFTDCLPPCHPSCSDPEGHCEGINTKGPSHCKEGCVCQSGYVLQDDKCVLKIECGCRDTQGGFILAGKNWTSRGCTQSCNCMEGVVRCQHFQCPSGTYCQDIADGTSNCATLQCPAHSSFTNCLPSCLPSCLDPEGHCEGFTTKGPFACKEGCVCEPGYVLLDDKCVPRIECGGCKDAQGVLISADKTWINKGCTQICTCVTGTIHCTNFQCPLGTYCKDIEDGNTNCTKISLQCPPHSLYTHCLPSCLPSCSDPEGLCGGTIQKVASTCREGCVCEPGYVLRNDKCVLKIECDCEDAHGVLIPADTIWINRGCTQTCTCMGGAIQCQNFKCPLDTYCKDIEDGNSNCTNIELHCPAHSHYSNCLPHCQPSCSDPDGHCEGSSTKAPSTCREGCVCEPDYVLNGNKCVLRIECGCKDTQGVLILEDTTWINRGCTRSCTCVGGAIQCQKHHCPSGTYCKDAEGDSSSCAPITLQCPAHSSFTNCLPSCLPSCSDPEGHCEGSTTKGPFACKEGCVCEPGYVLLDDKCVPRIECGGCKDAQGVLIPVDKIWINRGCTQTCTCMGGAIQCRKFQCPSGTYCKGIEDGNSNCTNIPLQCPAHSSFTNCLPSCLPSCSNMNVHCEESRPKALSTCKEGCVCHSGYVLYNEECIRRNRCGCKDGQGAVVPTGETWINKGCTQICTCVTGTIHCRKFQCPLGTYCKDIADGNSNCTNIHEGWQGSEEAVRFGADGHGYWEPNTVPPEDKPTLKCPAHSRYTHCLPSCPPSCSDPEGLCGGTSPKVPSTCKEGCICQLGYVIHMDKCVLRSHCGCKDTQGAFISADKTWISRGCTKSCTCTEGVIQCRNFQCPSGTYCKDSDNGSPNCTKITLQCPVDSQFTDCLPSCLPSCSNHCEVTSPNVPSICKEGCLCNHGFVFSEDACVPRTQCGCKDAHGGIIPAGKTWTSKDCTQTCTCIEGTIQCQNSQCPPETYCKDNGDGSSNCTKITLQCPAHSLFASCLPSCLPSCSDPEGLCGGTSPEVPSTCKEGCVCQSGYVLNSDKCVLRVECDCRDTQGALILAGNTWTSKGCTQSCTCIEGAIQCQNSQCPPGTYCKDSSDGSGSCVEITLQCPAHSLFTDCLPSCLPSCLHPDGLCKGVSPTVPSTCKEGCVCQSGYVLSNNKCILRNQCGCKDAHGVLIPEDKTLISRDCTQSCVCTEGSIQCLVFQCPPGTYCRDSGDGSGTCVKISLQCPANSRYTDCVPLCPPSCSDPEGRCEGPGPTVPSICKEGCLCHPGFVLDWDKCVPRIECGCKDTQGALIPAGKTWIPRGCTQSCTCIGGAVQCQNSECPPGTYCKDNIDGSGTCVKITLQCPAHSNYTDCLPTCLPSCLDPSAHCGEPSPKDPSTCKEGCVCQPGYMLDKDKCVLKVECSCRDNQGAVIPAGETWISKGCTQSCACMGGAVQCQNSQCPPGTYCKDSIDGSSNCTEITLQCPAHSYFTTCLPSCPASCSNLDGSCVESNFKAPFICKEGCICQPGYFLNNDKCVLRIQCGCKDAQGGLIPASRTWISAGCTESCTCVGGNIRCRNFQCPPGTYCKDSSDGSGSCVKITLQCPPHSRFTDCLPACPPSCTALDGQCEGISPKVPSPCTEGCLCQPGYVMHNHKCVLQIHCDCRDAHGGFIPAGKTWISSDCTQSCACVGGTVQCHNFTCPPGTQCQNSVCSKIIQCPVHSHYTACLPSCPPSCFDPEGLCWGTSPRTPSTCKEGCVCQPGYVLNEDKCVLRSHCVCKNNQGVLIPADKSWLTRGCIQNCTCKGGDIHCLNFKCPLGTECKDSVDGNSNCAKIVLQCPAHSYHTNCLPSCIPSCSNVNGRCEFTSLKNPSTCIEGCLCQSGFVFNKDKCVHRTQCGCKDSQGTLIPAGKNWITTGCSQRCTCTAGLVQCHDFECPSGTECQDIEDGNSNCAEITVQCPAHSHYSKCLPSCLPSCSDPDGLCKGTRPKASSTCEEGCVCQSGYVLSNDTCIRSSACTCKNTHGVLIPEGKTWVSRGCTKNCTCKGGTVQCQDFGCPTGSRCIDNKDGNSNCVTYALKCPAHSLYTHCLPSCLPSCSDPEGLCGGTSPEVPSTCKEGCFCRSGYVLHNNKCMLRIHCNCKDSQGSLIQVGQTRISSGCSQICECKKGSFQCQSFKCPSGTQCEENEDGSHNCVSSTMKCPANSLRTNCLPSCLRSCSNPDGHCEGTSHKTPSTCREGCVCRPGYLLDKDTCVRKDQCDCKDIKGDIIPAGKTWISSGCTQSCACTDGVIQCQNFICPSGSHCQHNDDGSSDCAANKLEKCTIFGDPYYHTFDGFTYRFLGRMNYYLIKTLDKLPRGIEPLIMEGRNKISPKGSSTLHEVTTIVYGYKIQLQEGLGVLVNNQKVSVPYNPNEHLRVILRAQRLLLATDFEMVLDFDGKHSAVISLPTTYRGLIRGLCGNYDKDQTNDFMLPSGEVTSNVHVFGNSWEVKVMHAFFRFPRALPEEGGREEEPDLLQSECSPEQTALIGSTQACRVLVDPQGPFAACHQIIAPEPFKQRCISDMCTGWKTKEEEELRCRVLGGYAIICRDAGANMTGWRDQAHCAMTCPANTVYQSCMTPCPATCAKFVTPKVCEGPCVEGCASLPGYIYSDTQSLPVTHCGCTTNGIYYKLGDSFVTNNCSQRCSCASRGILLCEPYGCRGGESCMVANFTRDCFRDSPCLQNPCHNDGRCEERGAAFICHCDFGYGGEFCTEPRDVTTRKKLEASSLVAILPGVLVMVLVPVLLPRVYVYMATRTTMARRRRKGEKLLRRSILRLEDTDVPEPTFKATEF</sequence>
<dbReference type="GeneTree" id="ENSGT00940000156850"/>
<dbReference type="PROSITE" id="PS50026">
    <property type="entry name" value="EGF_3"/>
    <property type="match status" value="1"/>
</dbReference>
<dbReference type="SMART" id="SM00214">
    <property type="entry name" value="VWC"/>
    <property type="match status" value="22"/>
</dbReference>
<keyword evidence="3 11" id="KW-0732">Signal</keyword>
<feature type="region of interest" description="Disordered" evidence="9">
    <location>
        <begin position="1777"/>
        <end position="1814"/>
    </location>
</feature>
<keyword evidence="10" id="KW-0812">Transmembrane</keyword>
<dbReference type="PROSITE" id="PS50184">
    <property type="entry name" value="VWFC_2"/>
    <property type="match status" value="1"/>
</dbReference>
<evidence type="ECO:0000256" key="10">
    <source>
        <dbReference type="SAM" id="Phobius"/>
    </source>
</evidence>
<dbReference type="InterPro" id="IPR025615">
    <property type="entry name" value="TILa_dom"/>
</dbReference>
<feature type="region of interest" description="Disordered" evidence="9">
    <location>
        <begin position="1736"/>
        <end position="1759"/>
    </location>
</feature>
<protein>
    <submittedName>
        <fullName evidence="16">Zonadhesin</fullName>
    </submittedName>
</protein>
<dbReference type="PROSITE" id="PS50060">
    <property type="entry name" value="MAM_2"/>
    <property type="match status" value="3"/>
</dbReference>
<dbReference type="InterPro" id="IPR013320">
    <property type="entry name" value="ConA-like_dom_sf"/>
</dbReference>
<feature type="compositionally biased region" description="Low complexity" evidence="9">
    <location>
        <begin position="1793"/>
        <end position="1814"/>
    </location>
</feature>
<dbReference type="InterPro" id="IPR000998">
    <property type="entry name" value="MAM_dom"/>
</dbReference>
<dbReference type="SMART" id="SM00215">
    <property type="entry name" value="VWC_out"/>
    <property type="match status" value="16"/>
</dbReference>
<feature type="region of interest" description="Disordered" evidence="9">
    <location>
        <begin position="1853"/>
        <end position="1926"/>
    </location>
</feature>
<feature type="domain" description="MAM" evidence="13">
    <location>
        <begin position="233"/>
        <end position="392"/>
    </location>
</feature>
<dbReference type="CDD" id="cd19941">
    <property type="entry name" value="TIL"/>
    <property type="match status" value="25"/>
</dbReference>
<evidence type="ECO:0000256" key="5">
    <source>
        <dbReference type="ARBA" id="ARBA00023136"/>
    </source>
</evidence>
<keyword evidence="17" id="KW-1185">Reference proteome</keyword>
<keyword evidence="7" id="KW-0325">Glycoprotein</keyword>
<dbReference type="AGR" id="RGD:1305044"/>
<dbReference type="PANTHER" id="PTHR46160">
    <property type="entry name" value="ALPHA-TECTORIN-RELATED"/>
    <property type="match status" value="1"/>
</dbReference>
<dbReference type="RefSeq" id="XP_038945982.1">
    <property type="nucleotide sequence ID" value="XM_039090054.2"/>
</dbReference>
<evidence type="ECO:0000256" key="4">
    <source>
        <dbReference type="ARBA" id="ARBA00022737"/>
    </source>
</evidence>
<dbReference type="Pfam" id="PF12714">
    <property type="entry name" value="TILa"/>
    <property type="match status" value="25"/>
</dbReference>
<dbReference type="Gene3D" id="2.60.120.200">
    <property type="match status" value="3"/>
</dbReference>
<feature type="signal peptide" evidence="11">
    <location>
        <begin position="1"/>
        <end position="33"/>
    </location>
</feature>
<evidence type="ECO:0000256" key="2">
    <source>
        <dbReference type="ARBA" id="ARBA00022475"/>
    </source>
</evidence>
<dbReference type="CDD" id="cd06263">
    <property type="entry name" value="MAM"/>
    <property type="match status" value="3"/>
</dbReference>
<feature type="domain" description="VWFD" evidence="15">
    <location>
        <begin position="2861"/>
        <end position="3043"/>
    </location>
</feature>
<reference evidence="16" key="3">
    <citation type="submission" date="2025-09" db="UniProtKB">
        <authorList>
            <consortium name="Ensembl"/>
        </authorList>
    </citation>
    <scope>IDENTIFICATION</scope>
    <source>
        <strain evidence="16">Brown Norway</strain>
    </source>
</reference>
<dbReference type="SMART" id="SM00137">
    <property type="entry name" value="MAM"/>
    <property type="match status" value="3"/>
</dbReference>
<evidence type="ECO:0000259" key="12">
    <source>
        <dbReference type="PROSITE" id="PS50026"/>
    </source>
</evidence>
<evidence type="ECO:0000256" key="9">
    <source>
        <dbReference type="SAM" id="MobiDB-lite"/>
    </source>
</evidence>
<dbReference type="SMART" id="SM00181">
    <property type="entry name" value="EGF"/>
    <property type="match status" value="13"/>
</dbReference>
<organism evidence="16 17">
    <name type="scientific">Rattus norvegicus</name>
    <name type="common">Rat</name>
    <dbReference type="NCBI Taxonomy" id="10116"/>
    <lineage>
        <taxon>Eukaryota</taxon>
        <taxon>Metazoa</taxon>
        <taxon>Chordata</taxon>
        <taxon>Craniata</taxon>
        <taxon>Vertebrata</taxon>
        <taxon>Euteleostomi</taxon>
        <taxon>Mammalia</taxon>
        <taxon>Eutheria</taxon>
        <taxon>Euarchontoglires</taxon>
        <taxon>Glires</taxon>
        <taxon>Rodentia</taxon>
        <taxon>Myomorpha</taxon>
        <taxon>Muroidea</taxon>
        <taxon>Muridae</taxon>
        <taxon>Murinae</taxon>
        <taxon>Rattus</taxon>
    </lineage>
</organism>
<dbReference type="Ensembl" id="ENSRNOT00000115261.2">
    <property type="protein sequence ID" value="ENSRNOP00000078864.2"/>
    <property type="gene ID" value="ENSRNOG00000067638.2"/>
</dbReference>
<dbReference type="Gene3D" id="2.10.70.10">
    <property type="entry name" value="Complement Module, domain 1"/>
    <property type="match status" value="2"/>
</dbReference>
<feature type="chain" id="PRO_5045153046" evidence="11">
    <location>
        <begin position="34"/>
        <end position="6192"/>
    </location>
</feature>
<keyword evidence="10" id="KW-1133">Transmembrane helix</keyword>
<dbReference type="InterPro" id="IPR002919">
    <property type="entry name" value="TIL_dom"/>
</dbReference>
<dbReference type="SUPFAM" id="SSF57196">
    <property type="entry name" value="EGF/Laminin"/>
    <property type="match status" value="1"/>
</dbReference>